<evidence type="ECO:0000313" key="2">
    <source>
        <dbReference type="EMBL" id="ETW97657.1"/>
    </source>
</evidence>
<gene>
    <name evidence="2" type="ORF">ETSY1_21820</name>
</gene>
<dbReference type="InterPro" id="IPR036661">
    <property type="entry name" value="Luciferase-like_sf"/>
</dbReference>
<dbReference type="Proteomes" id="UP000019141">
    <property type="component" value="Unassembled WGS sequence"/>
</dbReference>
<organism evidence="2 3">
    <name type="scientific">Entotheonella factor</name>
    <dbReference type="NCBI Taxonomy" id="1429438"/>
    <lineage>
        <taxon>Bacteria</taxon>
        <taxon>Pseudomonadati</taxon>
        <taxon>Nitrospinota/Tectimicrobiota group</taxon>
        <taxon>Candidatus Tectimicrobiota</taxon>
        <taxon>Candidatus Entotheonellia</taxon>
        <taxon>Candidatus Entotheonellales</taxon>
        <taxon>Candidatus Entotheonellaceae</taxon>
        <taxon>Candidatus Entotheonella</taxon>
    </lineage>
</organism>
<keyword evidence="3" id="KW-1185">Reference proteome</keyword>
<dbReference type="AlphaFoldDB" id="W4LI48"/>
<dbReference type="PANTHER" id="PTHR43244:SF2">
    <property type="entry name" value="CONSERVED HYPOTHETICAL ALANINE AND PROLINE-RICH PROTEIN"/>
    <property type="match status" value="1"/>
</dbReference>
<dbReference type="PANTHER" id="PTHR43244">
    <property type="match status" value="1"/>
</dbReference>
<name>W4LI48_ENTF1</name>
<sequence length="255" mass="27665">MPIRISAELSHICPLEEVVAHATALEAHGFHRVWIPDTVVSAWEAWMAASLILQHTQRIQVGLGVTNPYTRHPVVVAQMAATLQTYSGGRLAMSLGKGIGRFLDKAGVTQHDTAVEECVTILRGLMAGERTTFTGQAFQIDAMLLRTQPPEVAVPLYLAAIGPHGWASAMRVGDGVATVWGDALAETRQKFMAERVIPSAVLIPFAQSRPDFFARRVATLDELQQRVEVLDGAGFDEVIVAYAEMADLQVAAQLV</sequence>
<dbReference type="EMBL" id="AZHW01000637">
    <property type="protein sequence ID" value="ETW97657.1"/>
    <property type="molecule type" value="Genomic_DNA"/>
</dbReference>
<evidence type="ECO:0000259" key="1">
    <source>
        <dbReference type="Pfam" id="PF00296"/>
    </source>
</evidence>
<proteinExistence type="predicted"/>
<dbReference type="InterPro" id="IPR050564">
    <property type="entry name" value="F420-G6PD/mer"/>
</dbReference>
<dbReference type="Pfam" id="PF00296">
    <property type="entry name" value="Bac_luciferase"/>
    <property type="match status" value="1"/>
</dbReference>
<dbReference type="SUPFAM" id="SSF51679">
    <property type="entry name" value="Bacterial luciferase-like"/>
    <property type="match status" value="1"/>
</dbReference>
<reference evidence="2 3" key="1">
    <citation type="journal article" date="2014" name="Nature">
        <title>An environmental bacterial taxon with a large and distinct metabolic repertoire.</title>
        <authorList>
            <person name="Wilson M.C."/>
            <person name="Mori T."/>
            <person name="Ruckert C."/>
            <person name="Uria A.R."/>
            <person name="Helf M.J."/>
            <person name="Takada K."/>
            <person name="Gernert C."/>
            <person name="Steffens U.A."/>
            <person name="Heycke N."/>
            <person name="Schmitt S."/>
            <person name="Rinke C."/>
            <person name="Helfrich E.J."/>
            <person name="Brachmann A.O."/>
            <person name="Gurgui C."/>
            <person name="Wakimoto T."/>
            <person name="Kracht M."/>
            <person name="Crusemann M."/>
            <person name="Hentschel U."/>
            <person name="Abe I."/>
            <person name="Matsunaga S."/>
            <person name="Kalinowski J."/>
            <person name="Takeyama H."/>
            <person name="Piel J."/>
        </authorList>
    </citation>
    <scope>NUCLEOTIDE SEQUENCE [LARGE SCALE GENOMIC DNA]</scope>
    <source>
        <strain evidence="3">TSY1</strain>
    </source>
</reference>
<dbReference type="Gene3D" id="3.20.20.30">
    <property type="entry name" value="Luciferase-like domain"/>
    <property type="match status" value="1"/>
</dbReference>
<feature type="domain" description="Luciferase-like" evidence="1">
    <location>
        <begin position="2"/>
        <end position="189"/>
    </location>
</feature>
<evidence type="ECO:0000313" key="3">
    <source>
        <dbReference type="Proteomes" id="UP000019141"/>
    </source>
</evidence>
<dbReference type="HOGENOM" id="CLU_1088549_0_0_7"/>
<comment type="caution">
    <text evidence="2">The sequence shown here is derived from an EMBL/GenBank/DDBJ whole genome shotgun (WGS) entry which is preliminary data.</text>
</comment>
<protein>
    <recommendedName>
        <fullName evidence="1">Luciferase-like domain-containing protein</fullName>
    </recommendedName>
</protein>
<dbReference type="InterPro" id="IPR011251">
    <property type="entry name" value="Luciferase-like_dom"/>
</dbReference>
<accession>W4LI48</accession>
<dbReference type="GO" id="GO:0016705">
    <property type="term" value="F:oxidoreductase activity, acting on paired donors, with incorporation or reduction of molecular oxygen"/>
    <property type="evidence" value="ECO:0007669"/>
    <property type="project" value="InterPro"/>
</dbReference>